<gene>
    <name evidence="2" type="primary">ppsR</name>
    <name evidence="2" type="ORF">ACFQPS_10465</name>
</gene>
<dbReference type="RefSeq" id="WP_377358755.1">
    <property type="nucleotide sequence ID" value="NZ_JBHTCM010000010.1"/>
</dbReference>
<protein>
    <submittedName>
        <fullName evidence="2">Transcriptional regulator PpsR</fullName>
    </submittedName>
</protein>
<dbReference type="SUPFAM" id="SSF46689">
    <property type="entry name" value="Homeodomain-like"/>
    <property type="match status" value="1"/>
</dbReference>
<dbReference type="SUPFAM" id="SSF55785">
    <property type="entry name" value="PYP-like sensor domain (PAS domain)"/>
    <property type="match status" value="2"/>
</dbReference>
<dbReference type="Gene3D" id="3.30.450.20">
    <property type="entry name" value="PAS domain"/>
    <property type="match status" value="3"/>
</dbReference>
<dbReference type="InterPro" id="IPR011785">
    <property type="entry name" value="Tscrpt_reg_PpsR-CrtJ"/>
</dbReference>
<dbReference type="InterPro" id="IPR013767">
    <property type="entry name" value="PAS_fold"/>
</dbReference>
<sequence length="468" mass="50830">MRHFQAPSQSLGNLNAEAVAALIASAGDIALVVDNRGLILDMAFGNDALAREWDDVWLGRQWQDTVTSDSRAKVDALLREAESGAPSRWRHVNHASSRGLDVPIQYTAVKVMDDGKVVAIGRDLRATAALQQRLVEAQQSMERDYSRLRQMEMRYRLLFQTTPEAILIVDATSFKVTEANPAAATLLGQELNRIVGRPLPEAFPAAAEQSIQSFLAGIRATGRTESTQVAAPAGMAGFSVTASLFRQEGVSLFLVRIGAAATEAPAAPAVRPRFVQVVESLPDGIAITDPEGRILETNAAFLDLAQLVTEEQARGESLERWLGRPGVDLSVLIANLRQHGAVRLYATTLRGEYGDTAEIEVSAVSIGNGDRPCFGFAIRNVGRRLAADSRKRELPRSVEQLTELVGRVPLKDLVRETTDVVERLCIEAALELTGDNRASAAEILGLSRQSLYVKLRRYGLGDIDPESA</sequence>
<organism evidence="2 3">
    <name type="scientific">Rhodocista pekingensis</name>
    <dbReference type="NCBI Taxonomy" id="201185"/>
    <lineage>
        <taxon>Bacteria</taxon>
        <taxon>Pseudomonadati</taxon>
        <taxon>Pseudomonadota</taxon>
        <taxon>Alphaproteobacteria</taxon>
        <taxon>Rhodospirillales</taxon>
        <taxon>Azospirillaceae</taxon>
        <taxon>Rhodocista</taxon>
    </lineage>
</organism>
<proteinExistence type="predicted"/>
<dbReference type="InterPro" id="IPR009057">
    <property type="entry name" value="Homeodomain-like_sf"/>
</dbReference>
<feature type="domain" description="PAS" evidence="1">
    <location>
        <begin position="151"/>
        <end position="197"/>
    </location>
</feature>
<reference evidence="3" key="1">
    <citation type="journal article" date="2019" name="Int. J. Syst. Evol. Microbiol.">
        <title>The Global Catalogue of Microorganisms (GCM) 10K type strain sequencing project: providing services to taxonomists for standard genome sequencing and annotation.</title>
        <authorList>
            <consortium name="The Broad Institute Genomics Platform"/>
            <consortium name="The Broad Institute Genome Sequencing Center for Infectious Disease"/>
            <person name="Wu L."/>
            <person name="Ma J."/>
        </authorList>
    </citation>
    <scope>NUCLEOTIDE SEQUENCE [LARGE SCALE GENOMIC DNA]</scope>
    <source>
        <strain evidence="3">CGMCC 1.16275</strain>
    </source>
</reference>
<dbReference type="Gene3D" id="1.10.10.60">
    <property type="entry name" value="Homeodomain-like"/>
    <property type="match status" value="1"/>
</dbReference>
<evidence type="ECO:0000259" key="1">
    <source>
        <dbReference type="PROSITE" id="PS50112"/>
    </source>
</evidence>
<dbReference type="CDD" id="cd00130">
    <property type="entry name" value="PAS"/>
    <property type="match status" value="2"/>
</dbReference>
<comment type="caution">
    <text evidence="2">The sequence shown here is derived from an EMBL/GenBank/DDBJ whole genome shotgun (WGS) entry which is preliminary data.</text>
</comment>
<dbReference type="Pfam" id="PF13188">
    <property type="entry name" value="PAS_8"/>
    <property type="match status" value="1"/>
</dbReference>
<dbReference type="NCBIfam" id="TIGR00229">
    <property type="entry name" value="sensory_box"/>
    <property type="match status" value="2"/>
</dbReference>
<dbReference type="PRINTS" id="PR01590">
    <property type="entry name" value="HTHFIS"/>
</dbReference>
<dbReference type="Proteomes" id="UP001596456">
    <property type="component" value="Unassembled WGS sequence"/>
</dbReference>
<keyword evidence="3" id="KW-1185">Reference proteome</keyword>
<name>A0ABW2KX62_9PROT</name>
<dbReference type="InterPro" id="IPR035965">
    <property type="entry name" value="PAS-like_dom_sf"/>
</dbReference>
<dbReference type="PROSITE" id="PS50112">
    <property type="entry name" value="PAS"/>
    <property type="match status" value="2"/>
</dbReference>
<dbReference type="InterPro" id="IPR000014">
    <property type="entry name" value="PAS"/>
</dbReference>
<accession>A0ABW2KX62</accession>
<dbReference type="SMART" id="SM00091">
    <property type="entry name" value="PAS"/>
    <property type="match status" value="2"/>
</dbReference>
<dbReference type="Pfam" id="PF02954">
    <property type="entry name" value="HTH_8"/>
    <property type="match status" value="1"/>
</dbReference>
<dbReference type="EMBL" id="JBHTCM010000010">
    <property type="protein sequence ID" value="MFC7333585.1"/>
    <property type="molecule type" value="Genomic_DNA"/>
</dbReference>
<feature type="domain" description="PAS" evidence="1">
    <location>
        <begin position="270"/>
        <end position="311"/>
    </location>
</feature>
<evidence type="ECO:0000313" key="3">
    <source>
        <dbReference type="Proteomes" id="UP001596456"/>
    </source>
</evidence>
<dbReference type="Gene3D" id="1.20.5.430">
    <property type="match status" value="1"/>
</dbReference>
<dbReference type="Pfam" id="PF00989">
    <property type="entry name" value="PAS"/>
    <property type="match status" value="1"/>
</dbReference>
<dbReference type="InterPro" id="IPR002197">
    <property type="entry name" value="HTH_Fis"/>
</dbReference>
<dbReference type="NCBIfam" id="TIGR02040">
    <property type="entry name" value="PpsR-CrtJ"/>
    <property type="match status" value="1"/>
</dbReference>
<evidence type="ECO:0000313" key="2">
    <source>
        <dbReference type="EMBL" id="MFC7333585.1"/>
    </source>
</evidence>